<accession>X0V2F5</accession>
<evidence type="ECO:0000259" key="6">
    <source>
        <dbReference type="Pfam" id="PF01676"/>
    </source>
</evidence>
<dbReference type="Pfam" id="PF01676">
    <property type="entry name" value="Metalloenzyme"/>
    <property type="match status" value="1"/>
</dbReference>
<dbReference type="GO" id="GO:0046872">
    <property type="term" value="F:metal ion binding"/>
    <property type="evidence" value="ECO:0007669"/>
    <property type="project" value="InterPro"/>
</dbReference>
<feature type="non-terminal residue" evidence="7">
    <location>
        <position position="1"/>
    </location>
</feature>
<dbReference type="AlphaFoldDB" id="X0V2F5"/>
<evidence type="ECO:0000256" key="2">
    <source>
        <dbReference type="ARBA" id="ARBA00002315"/>
    </source>
</evidence>
<dbReference type="GO" id="GO:0006096">
    <property type="term" value="P:glycolytic process"/>
    <property type="evidence" value="ECO:0007669"/>
    <property type="project" value="UniProtKB-KW"/>
</dbReference>
<evidence type="ECO:0000313" key="7">
    <source>
        <dbReference type="EMBL" id="GAG06698.1"/>
    </source>
</evidence>
<dbReference type="PANTHER" id="PTHR31209">
    <property type="entry name" value="COFACTOR-INDEPENDENT PHOSPHOGLYCERATE MUTASE"/>
    <property type="match status" value="1"/>
</dbReference>
<comment type="function">
    <text evidence="2">Catalyzes the interconversion of 2-phosphoglycerate and 3-phosphoglycerate.</text>
</comment>
<comment type="similarity">
    <text evidence="4">Belongs to the BPG-independent phosphoglycerate mutase family. A-PGAM subfamily.</text>
</comment>
<comment type="caution">
    <text evidence="7">The sequence shown here is derived from an EMBL/GenBank/DDBJ whole genome shotgun (WGS) entry which is preliminary data.</text>
</comment>
<proteinExistence type="inferred from homology"/>
<dbReference type="GO" id="GO:0004619">
    <property type="term" value="F:phosphoglycerate mutase activity"/>
    <property type="evidence" value="ECO:0007669"/>
    <property type="project" value="UniProtKB-EC"/>
</dbReference>
<sequence length="134" mass="14495">TGGTVADEIATVIRNWDTYTYFFIHVKGMDSAGEDGNFEKRVTVIEEIDAALPVLLEKRPDVFVVTGDHSTPALLKSHSWHPVPLLLSSAYARHSGSGTFAEAECARGNLGRLPAVCLLPLMLANGKKLKKFGA</sequence>
<dbReference type="PANTHER" id="PTHR31209:SF0">
    <property type="entry name" value="METALLOENZYME DOMAIN-CONTAINING PROTEIN"/>
    <property type="match status" value="1"/>
</dbReference>
<dbReference type="InterPro" id="IPR017850">
    <property type="entry name" value="Alkaline_phosphatase_core_sf"/>
</dbReference>
<dbReference type="EMBL" id="BARS01020389">
    <property type="protein sequence ID" value="GAG06698.1"/>
    <property type="molecule type" value="Genomic_DNA"/>
</dbReference>
<comment type="pathway">
    <text evidence="3">Carbohydrate degradation.</text>
</comment>
<dbReference type="InterPro" id="IPR004456">
    <property type="entry name" value="Pglycerate_mutase_ApgM"/>
</dbReference>
<evidence type="ECO:0000256" key="4">
    <source>
        <dbReference type="ARBA" id="ARBA00005524"/>
    </source>
</evidence>
<evidence type="ECO:0000256" key="3">
    <source>
        <dbReference type="ARBA" id="ARBA00004921"/>
    </source>
</evidence>
<name>X0V2F5_9ZZZZ</name>
<reference evidence="7" key="1">
    <citation type="journal article" date="2014" name="Front. Microbiol.">
        <title>High frequency of phylogenetically diverse reductive dehalogenase-homologous genes in deep subseafloor sedimentary metagenomes.</title>
        <authorList>
            <person name="Kawai M."/>
            <person name="Futagami T."/>
            <person name="Toyoda A."/>
            <person name="Takaki Y."/>
            <person name="Nishi S."/>
            <person name="Hori S."/>
            <person name="Arai W."/>
            <person name="Tsubouchi T."/>
            <person name="Morono Y."/>
            <person name="Uchiyama I."/>
            <person name="Ito T."/>
            <person name="Fujiyama A."/>
            <person name="Inagaki F."/>
            <person name="Takami H."/>
        </authorList>
    </citation>
    <scope>NUCLEOTIDE SEQUENCE</scope>
    <source>
        <strain evidence="7">Expedition CK06-06</strain>
    </source>
</reference>
<feature type="domain" description="Metalloenzyme" evidence="6">
    <location>
        <begin position="8"/>
        <end position="123"/>
    </location>
</feature>
<gene>
    <name evidence="7" type="ORF">S01H1_32883</name>
</gene>
<organism evidence="7">
    <name type="scientific">marine sediment metagenome</name>
    <dbReference type="NCBI Taxonomy" id="412755"/>
    <lineage>
        <taxon>unclassified sequences</taxon>
        <taxon>metagenomes</taxon>
        <taxon>ecological metagenomes</taxon>
    </lineage>
</organism>
<comment type="catalytic activity">
    <reaction evidence="1">
        <text>(2R)-2-phosphoglycerate = (2R)-3-phosphoglycerate</text>
        <dbReference type="Rhea" id="RHEA:15901"/>
        <dbReference type="ChEBI" id="CHEBI:58272"/>
        <dbReference type="ChEBI" id="CHEBI:58289"/>
        <dbReference type="EC" id="5.4.2.12"/>
    </reaction>
</comment>
<protein>
    <recommendedName>
        <fullName evidence="6">Metalloenzyme domain-containing protein</fullName>
    </recommendedName>
</protein>
<dbReference type="Gene3D" id="3.40.720.10">
    <property type="entry name" value="Alkaline Phosphatase, subunit A"/>
    <property type="match status" value="1"/>
</dbReference>
<dbReference type="InterPro" id="IPR006124">
    <property type="entry name" value="Metalloenzyme"/>
</dbReference>
<dbReference type="SUPFAM" id="SSF53649">
    <property type="entry name" value="Alkaline phosphatase-like"/>
    <property type="match status" value="1"/>
</dbReference>
<evidence type="ECO:0000256" key="5">
    <source>
        <dbReference type="ARBA" id="ARBA00023152"/>
    </source>
</evidence>
<keyword evidence="5" id="KW-0324">Glycolysis</keyword>
<evidence type="ECO:0000256" key="1">
    <source>
        <dbReference type="ARBA" id="ARBA00000370"/>
    </source>
</evidence>